<name>A0A8H5LPV4_9AGAR</name>
<evidence type="ECO:0000313" key="2">
    <source>
        <dbReference type="EMBL" id="KAF5365585.1"/>
    </source>
</evidence>
<reference evidence="2 3" key="1">
    <citation type="journal article" date="2020" name="ISME J.">
        <title>Uncovering the hidden diversity of litter-decomposition mechanisms in mushroom-forming fungi.</title>
        <authorList>
            <person name="Floudas D."/>
            <person name="Bentzer J."/>
            <person name="Ahren D."/>
            <person name="Johansson T."/>
            <person name="Persson P."/>
            <person name="Tunlid A."/>
        </authorList>
    </citation>
    <scope>NUCLEOTIDE SEQUENCE [LARGE SCALE GENOMIC DNA]</scope>
    <source>
        <strain evidence="2 3">CBS 291.85</strain>
    </source>
</reference>
<dbReference type="AlphaFoldDB" id="A0A8H5LPV4"/>
<evidence type="ECO:0000313" key="3">
    <source>
        <dbReference type="Proteomes" id="UP000559256"/>
    </source>
</evidence>
<feature type="domain" description="AMP-dependent synthetase/ligase" evidence="1">
    <location>
        <begin position="101"/>
        <end position="520"/>
    </location>
</feature>
<dbReference type="OrthoDB" id="1700726at2759"/>
<dbReference type="InterPro" id="IPR042099">
    <property type="entry name" value="ANL_N_sf"/>
</dbReference>
<dbReference type="EMBL" id="JAACJM010000026">
    <property type="protein sequence ID" value="KAF5365585.1"/>
    <property type="molecule type" value="Genomic_DNA"/>
</dbReference>
<dbReference type="PANTHER" id="PTHR43272:SF11">
    <property type="entry name" value="AMP-DEPENDENT SYNTHETASE_LIGASE DOMAIN-CONTAINING PROTEIN"/>
    <property type="match status" value="1"/>
</dbReference>
<gene>
    <name evidence="2" type="ORF">D9758_003190</name>
</gene>
<accession>A0A8H5LPV4</accession>
<organism evidence="2 3">
    <name type="scientific">Tetrapyrgos nigripes</name>
    <dbReference type="NCBI Taxonomy" id="182062"/>
    <lineage>
        <taxon>Eukaryota</taxon>
        <taxon>Fungi</taxon>
        <taxon>Dikarya</taxon>
        <taxon>Basidiomycota</taxon>
        <taxon>Agaricomycotina</taxon>
        <taxon>Agaricomycetes</taxon>
        <taxon>Agaricomycetidae</taxon>
        <taxon>Agaricales</taxon>
        <taxon>Marasmiineae</taxon>
        <taxon>Marasmiaceae</taxon>
        <taxon>Tetrapyrgos</taxon>
    </lineage>
</organism>
<sequence>MASKNVSDYLATDDLTILLGLIAATVFLLQTFNKPQPLVHPILLGRQSDVARVRNPSESAVYRNYGTGLISRFPLRPGKDVHILADFVRSDQDLPRTLWGTKISNSALQDRVAAAGTGLIRLAGLQPGESNVLLFLNDCIEFLISDLALASHSIPSFTLTASNLLSQVLESHPPSTIITNGELLPSLLELIYDGGHNTQKYTIVVVGEPSARAMASVASKIKVLRWEDVEREGNKVEKILSPIPKPQDVFTVSFYDNGNGLQGAQFSHANLTAGVAAINSMFPAAQALSRLDTIVSGHSLSTAYGRAIAYSAIYEGTSFATLASSKLFHVDEATVKHDIADLLSIKKFPIPSPTILFIKPGHLEQLVDAILREAKKSFILNTFAWRHKLAGISEGFVTKDSLWDRLVYDGARARVIGEGAGTVRAVVVGEGPLPATVLTPARVALSCPIINTYTHPLVPAPVLASHPLDLQAFPTSNEKEPAASGPPSVNVEAKVVGVSDEVIEAGGDPEGLLLIRGPPVGRQGGVEESYVDVRKLEDDGWVATGARARIQTNGAFKLLL</sequence>
<dbReference type="Gene3D" id="3.40.50.12780">
    <property type="entry name" value="N-terminal domain of ligase-like"/>
    <property type="match status" value="1"/>
</dbReference>
<keyword evidence="3" id="KW-1185">Reference proteome</keyword>
<protein>
    <recommendedName>
        <fullName evidence="1">AMP-dependent synthetase/ligase domain-containing protein</fullName>
    </recommendedName>
</protein>
<dbReference type="InterPro" id="IPR000873">
    <property type="entry name" value="AMP-dep_synth/lig_dom"/>
</dbReference>
<comment type="caution">
    <text evidence="2">The sequence shown here is derived from an EMBL/GenBank/DDBJ whole genome shotgun (WGS) entry which is preliminary data.</text>
</comment>
<evidence type="ECO:0000259" key="1">
    <source>
        <dbReference type="Pfam" id="PF00501"/>
    </source>
</evidence>
<proteinExistence type="predicted"/>
<dbReference type="Pfam" id="PF00501">
    <property type="entry name" value="AMP-binding"/>
    <property type="match status" value="1"/>
</dbReference>
<dbReference type="GO" id="GO:0016020">
    <property type="term" value="C:membrane"/>
    <property type="evidence" value="ECO:0007669"/>
    <property type="project" value="TreeGrafter"/>
</dbReference>
<dbReference type="PANTHER" id="PTHR43272">
    <property type="entry name" value="LONG-CHAIN-FATTY-ACID--COA LIGASE"/>
    <property type="match status" value="1"/>
</dbReference>
<dbReference type="SUPFAM" id="SSF56801">
    <property type="entry name" value="Acetyl-CoA synthetase-like"/>
    <property type="match status" value="1"/>
</dbReference>
<dbReference type="GO" id="GO:0005783">
    <property type="term" value="C:endoplasmic reticulum"/>
    <property type="evidence" value="ECO:0007669"/>
    <property type="project" value="TreeGrafter"/>
</dbReference>
<dbReference type="GO" id="GO:0004467">
    <property type="term" value="F:long-chain fatty acid-CoA ligase activity"/>
    <property type="evidence" value="ECO:0007669"/>
    <property type="project" value="TreeGrafter"/>
</dbReference>
<dbReference type="Proteomes" id="UP000559256">
    <property type="component" value="Unassembled WGS sequence"/>
</dbReference>